<protein>
    <submittedName>
        <fullName evidence="2">OmpA family protein</fullName>
    </submittedName>
</protein>
<dbReference type="InterPro" id="IPR006665">
    <property type="entry name" value="OmpA-like"/>
</dbReference>
<dbReference type="Pfam" id="PF00691">
    <property type="entry name" value="OmpA"/>
    <property type="match status" value="1"/>
</dbReference>
<proteinExistence type="predicted"/>
<keyword evidence="3" id="KW-1185">Reference proteome</keyword>
<reference evidence="2 3" key="1">
    <citation type="submission" date="2017-06" db="EMBL/GenBank/DDBJ databases">
        <authorList>
            <person name="Kim H.J."/>
            <person name="Triplett B.A."/>
        </authorList>
    </citation>
    <scope>NUCLEOTIDE SEQUENCE [LARGE SCALE GENOMIC DNA]</scope>
    <source>
        <strain evidence="2 3">DSM 25597</strain>
    </source>
</reference>
<dbReference type="RefSeq" id="WP_089372689.1">
    <property type="nucleotide sequence ID" value="NZ_BMEP01000005.1"/>
</dbReference>
<dbReference type="AlphaFoldDB" id="A0A239BCI1"/>
<name>A0A239BCI1_9FLAO</name>
<organism evidence="2 3">
    <name type="scientific">Dokdonia pacifica</name>
    <dbReference type="NCBI Taxonomy" id="1627892"/>
    <lineage>
        <taxon>Bacteria</taxon>
        <taxon>Pseudomonadati</taxon>
        <taxon>Bacteroidota</taxon>
        <taxon>Flavobacteriia</taxon>
        <taxon>Flavobacteriales</taxon>
        <taxon>Flavobacteriaceae</taxon>
        <taxon>Dokdonia</taxon>
    </lineage>
</organism>
<sequence>MKNRISTLLFFTYLLIGHQVISQNTIKVTSKETGKELEISNCINNETRLPVFYFETYSIEYPHKDSLRFFTNILLENNIHSIELSSHCNTNELLRDSKLSLKRAEKIATLMEELGFKIGNIEINDNRDTQPVSSLKNDSKNQRVEIYIIKK</sequence>
<dbReference type="SUPFAM" id="SSF103088">
    <property type="entry name" value="OmpA-like"/>
    <property type="match status" value="1"/>
</dbReference>
<dbReference type="Gene3D" id="3.30.1330.60">
    <property type="entry name" value="OmpA-like domain"/>
    <property type="match status" value="1"/>
</dbReference>
<dbReference type="EMBL" id="FZNY01000006">
    <property type="protein sequence ID" value="SNS05409.1"/>
    <property type="molecule type" value="Genomic_DNA"/>
</dbReference>
<evidence type="ECO:0000259" key="1">
    <source>
        <dbReference type="Pfam" id="PF00691"/>
    </source>
</evidence>
<evidence type="ECO:0000313" key="3">
    <source>
        <dbReference type="Proteomes" id="UP000198379"/>
    </source>
</evidence>
<gene>
    <name evidence="2" type="ORF">SAMN06265376_10665</name>
</gene>
<evidence type="ECO:0000313" key="2">
    <source>
        <dbReference type="EMBL" id="SNS05409.1"/>
    </source>
</evidence>
<dbReference type="InterPro" id="IPR036737">
    <property type="entry name" value="OmpA-like_sf"/>
</dbReference>
<feature type="domain" description="OmpA-like" evidence="1">
    <location>
        <begin position="52"/>
        <end position="143"/>
    </location>
</feature>
<accession>A0A239BCI1</accession>
<dbReference type="Proteomes" id="UP000198379">
    <property type="component" value="Unassembled WGS sequence"/>
</dbReference>